<reference evidence="3 4" key="1">
    <citation type="submission" date="2018-06" db="EMBL/GenBank/DDBJ databases">
        <title>Genomic Encyclopedia of Type Strains, Phase III (KMG-III): the genomes of soil and plant-associated and newly described type strains.</title>
        <authorList>
            <person name="Whitman W."/>
        </authorList>
    </citation>
    <scope>NUCLEOTIDE SEQUENCE [LARGE SCALE GENOMIC DNA]</scope>
    <source>
        <strain evidence="3 4">ORS 1419</strain>
    </source>
</reference>
<dbReference type="Pfam" id="PF03050">
    <property type="entry name" value="DDE_Tnp_IS66"/>
    <property type="match status" value="1"/>
</dbReference>
<dbReference type="EMBL" id="QJTF01000053">
    <property type="protein sequence ID" value="PYE84191.1"/>
    <property type="molecule type" value="Genomic_DNA"/>
</dbReference>
<dbReference type="PANTHER" id="PTHR33678:SF1">
    <property type="entry name" value="BLL1576 PROTEIN"/>
    <property type="match status" value="1"/>
</dbReference>
<dbReference type="PANTHER" id="PTHR33678">
    <property type="entry name" value="BLL1576 PROTEIN"/>
    <property type="match status" value="1"/>
</dbReference>
<dbReference type="InterPro" id="IPR052344">
    <property type="entry name" value="Transposase-related"/>
</dbReference>
<accession>A0A318SQL1</accession>
<sequence length="353" mass="39180">MRHQRPADQGAVALVDRFLPVKRQAVGVFRHGDISQQPFGACATALKPIHELIRAHVLAGERLHADDTTVPLLARGATKEARLWTYVRDDRPFAGVAAPAAVFHFSADRQMVHPNQHLSGWKGTLQADAYSGYNDLYRMDRSPGPVTNALCWSHARRKLFELADIAGNVRKGKAAHEISPLTLEAVTRIDALFAIERGINGKPAGERRAARQEQARPLVDDLHGWLTAQRAQMSRHNPVAKAIDYMLGKQGQWEAFTRFLDDGRICLTNNAAERALRGIALGRKAWLFAGSQRGGERAAFIYSLIVTAKMNNIDPQAWLADVLERMPALPVSRLPELLPWNWRTAGHAKQQAA</sequence>
<organism evidence="3 4">
    <name type="scientific">Phyllobacterium leguminum</name>
    <dbReference type="NCBI Taxonomy" id="314237"/>
    <lineage>
        <taxon>Bacteria</taxon>
        <taxon>Pseudomonadati</taxon>
        <taxon>Pseudomonadota</taxon>
        <taxon>Alphaproteobacteria</taxon>
        <taxon>Hyphomicrobiales</taxon>
        <taxon>Phyllobacteriaceae</taxon>
        <taxon>Phyllobacterium</taxon>
    </lineage>
</organism>
<protein>
    <submittedName>
        <fullName evidence="3">Transposase IS66-like protein</fullName>
    </submittedName>
</protein>
<evidence type="ECO:0000313" key="3">
    <source>
        <dbReference type="EMBL" id="PYE84191.1"/>
    </source>
</evidence>
<feature type="domain" description="Transposase IS66 central" evidence="1">
    <location>
        <begin position="19"/>
        <end position="296"/>
    </location>
</feature>
<evidence type="ECO:0000313" key="4">
    <source>
        <dbReference type="Proteomes" id="UP000247454"/>
    </source>
</evidence>
<dbReference type="InterPro" id="IPR039552">
    <property type="entry name" value="IS66_C"/>
</dbReference>
<comment type="caution">
    <text evidence="3">The sequence shown here is derived from an EMBL/GenBank/DDBJ whole genome shotgun (WGS) entry which is preliminary data.</text>
</comment>
<gene>
    <name evidence="3" type="ORF">C7477_1533</name>
</gene>
<dbReference type="NCBIfam" id="NF033517">
    <property type="entry name" value="transpos_IS66"/>
    <property type="match status" value="1"/>
</dbReference>
<keyword evidence="4" id="KW-1185">Reference proteome</keyword>
<feature type="domain" description="Transposase IS66 C-terminal" evidence="2">
    <location>
        <begin position="303"/>
        <end position="340"/>
    </location>
</feature>
<dbReference type="Pfam" id="PF13817">
    <property type="entry name" value="DDE_Tnp_IS66_C"/>
    <property type="match status" value="1"/>
</dbReference>
<dbReference type="Proteomes" id="UP000247454">
    <property type="component" value="Unassembled WGS sequence"/>
</dbReference>
<dbReference type="InterPro" id="IPR004291">
    <property type="entry name" value="Transposase_IS66_central"/>
</dbReference>
<evidence type="ECO:0000259" key="1">
    <source>
        <dbReference type="Pfam" id="PF03050"/>
    </source>
</evidence>
<proteinExistence type="predicted"/>
<name>A0A318SQL1_9HYPH</name>
<evidence type="ECO:0000259" key="2">
    <source>
        <dbReference type="Pfam" id="PF13817"/>
    </source>
</evidence>
<dbReference type="AlphaFoldDB" id="A0A318SQL1"/>